<accession>A0A1D8P990</accession>
<proteinExistence type="predicted"/>
<dbReference type="Proteomes" id="UP000176050">
    <property type="component" value="Chromosome"/>
</dbReference>
<keyword evidence="1" id="KW-1133">Transmembrane helix</keyword>
<feature type="transmembrane region" description="Helical" evidence="1">
    <location>
        <begin position="315"/>
        <end position="333"/>
    </location>
</feature>
<evidence type="ECO:0008006" key="4">
    <source>
        <dbReference type="Google" id="ProtNLM"/>
    </source>
</evidence>
<feature type="transmembrane region" description="Helical" evidence="1">
    <location>
        <begin position="199"/>
        <end position="219"/>
    </location>
</feature>
<protein>
    <recommendedName>
        <fullName evidence="4">Glycosyltransferase RgtA/B/C/D-like domain-containing protein</fullName>
    </recommendedName>
</protein>
<keyword evidence="1" id="KW-0472">Membrane</keyword>
<feature type="transmembrane region" description="Helical" evidence="1">
    <location>
        <begin position="254"/>
        <end position="278"/>
    </location>
</feature>
<evidence type="ECO:0000313" key="2">
    <source>
        <dbReference type="EMBL" id="AOW21138.1"/>
    </source>
</evidence>
<evidence type="ECO:0000313" key="3">
    <source>
        <dbReference type="Proteomes" id="UP000176050"/>
    </source>
</evidence>
<feature type="transmembrane region" description="Helical" evidence="1">
    <location>
        <begin position="290"/>
        <end position="309"/>
    </location>
</feature>
<dbReference type="AlphaFoldDB" id="A0A1D8P990"/>
<dbReference type="EMBL" id="CP017478">
    <property type="protein sequence ID" value="AOW21138.1"/>
    <property type="molecule type" value="Genomic_DNA"/>
</dbReference>
<keyword evidence="1" id="KW-0812">Transmembrane</keyword>
<keyword evidence="3" id="KW-1185">Reference proteome</keyword>
<dbReference type="STRING" id="1850246.LPB138_10815"/>
<dbReference type="OrthoDB" id="866311at2"/>
<feature type="transmembrane region" description="Helical" evidence="1">
    <location>
        <begin position="340"/>
        <end position="359"/>
    </location>
</feature>
<feature type="transmembrane region" description="Helical" evidence="1">
    <location>
        <begin position="113"/>
        <end position="130"/>
    </location>
</feature>
<dbReference type="KEGG" id="lul:LPB138_10815"/>
<name>A0A1D8P990_9FLAO</name>
<gene>
    <name evidence="2" type="ORF">LPB138_10815</name>
</gene>
<feature type="transmembrane region" description="Helical" evidence="1">
    <location>
        <begin position="83"/>
        <end position="101"/>
    </location>
</feature>
<sequence>MKKVILNSYFIDALLLLLSIILIIFSSDFPFYWDNTVQISFPANWYYSTNFQYFYLPDDIATGHPTFVGMYFAFLWKVFGRTLLVTHFAMLPFVFGLLFQIHQLLINLKINDFITKLLIIGFIIIDPTFLSQLSLITFDIIQLFFLFLCVNSILKDNFKTLSISFLLLVLISLRGTISAGGVIIFHFLYLFFIQKKLNLKLFLCYLPGIISIFVFLLLFKINKGWVVHNTVSNSWEDSGKFASFSDVLRNTGVFIWRLIDFGRVFIFMFFTFFTFKLIQKRNFPDTKLNILTLLIISQIAVFFPIIVIYQNPFGHRYLLPIIIPTIILTVFWVKNYIPNYKIWLPVIFICLFSGHFWLYPKKISQGWDASTIHWNYFGVTEKMDNYIQAKKNIKRKEIGTFFPLYQSKYYSYLDPIDNSYKEANMNTDKYILYSNSFNVEDGVIDTLYNHKNWSVVKEFKKNSIFIRLYKRNSLDINTK</sequence>
<feature type="transmembrane region" description="Helical" evidence="1">
    <location>
        <begin position="9"/>
        <end position="33"/>
    </location>
</feature>
<reference evidence="2 3" key="1">
    <citation type="submission" date="2016-10" db="EMBL/GenBank/DDBJ databases">
        <title>Lutibacter sp. LPB0138, isolated from marine gastropod.</title>
        <authorList>
            <person name="Kim E."/>
            <person name="Yi H."/>
        </authorList>
    </citation>
    <scope>NUCLEOTIDE SEQUENCE [LARGE SCALE GENOMIC DNA]</scope>
    <source>
        <strain evidence="2 3">LPB0138</strain>
    </source>
</reference>
<feature type="transmembrane region" description="Helical" evidence="1">
    <location>
        <begin position="166"/>
        <end position="192"/>
    </location>
</feature>
<organism evidence="2 3">
    <name type="scientific">Urechidicola croceus</name>
    <dbReference type="NCBI Taxonomy" id="1850246"/>
    <lineage>
        <taxon>Bacteria</taxon>
        <taxon>Pseudomonadati</taxon>
        <taxon>Bacteroidota</taxon>
        <taxon>Flavobacteriia</taxon>
        <taxon>Flavobacteriales</taxon>
        <taxon>Flavobacteriaceae</taxon>
        <taxon>Urechidicola</taxon>
    </lineage>
</organism>
<dbReference type="RefSeq" id="WP_070237302.1">
    <property type="nucleotide sequence ID" value="NZ_CP017478.1"/>
</dbReference>
<evidence type="ECO:0000256" key="1">
    <source>
        <dbReference type="SAM" id="Phobius"/>
    </source>
</evidence>